<dbReference type="Gramene" id="GBG88934">
    <property type="protein sequence ID" value="GBG88934"/>
    <property type="gene ID" value="CBR_g48545"/>
</dbReference>
<dbReference type="InterPro" id="IPR056892">
    <property type="entry name" value="Zf-AtTam37"/>
</dbReference>
<comment type="caution">
    <text evidence="2">The sequence shown here is derived from an EMBL/GenBank/DDBJ whole genome shotgun (WGS) entry which is preliminary data.</text>
</comment>
<gene>
    <name evidence="2" type="ORF">CBR_g48545</name>
</gene>
<dbReference type="AlphaFoldDB" id="A0A388M2Z5"/>
<dbReference type="Pfam" id="PF25112">
    <property type="entry name" value="zf-AtTam37"/>
    <property type="match status" value="1"/>
</dbReference>
<accession>A0A388M2Z5</accession>
<protein>
    <recommendedName>
        <fullName evidence="1">AtTam37 zinc finger domain-containing protein</fullName>
    </recommendedName>
</protein>
<proteinExistence type="predicted"/>
<evidence type="ECO:0000259" key="1">
    <source>
        <dbReference type="Pfam" id="PF25112"/>
    </source>
</evidence>
<organism evidence="2 3">
    <name type="scientific">Chara braunii</name>
    <name type="common">Braun's stonewort</name>
    <dbReference type="NCBI Taxonomy" id="69332"/>
    <lineage>
        <taxon>Eukaryota</taxon>
        <taxon>Viridiplantae</taxon>
        <taxon>Streptophyta</taxon>
        <taxon>Charophyceae</taxon>
        <taxon>Charales</taxon>
        <taxon>Characeae</taxon>
        <taxon>Chara</taxon>
    </lineage>
</organism>
<evidence type="ECO:0000313" key="3">
    <source>
        <dbReference type="Proteomes" id="UP000265515"/>
    </source>
</evidence>
<reference evidence="2 3" key="1">
    <citation type="journal article" date="2018" name="Cell">
        <title>The Chara Genome: Secondary Complexity and Implications for Plant Terrestrialization.</title>
        <authorList>
            <person name="Nishiyama T."/>
            <person name="Sakayama H."/>
            <person name="Vries J.D."/>
            <person name="Buschmann H."/>
            <person name="Saint-Marcoux D."/>
            <person name="Ullrich K.K."/>
            <person name="Haas F.B."/>
            <person name="Vanderstraeten L."/>
            <person name="Becker D."/>
            <person name="Lang D."/>
            <person name="Vosolsobe S."/>
            <person name="Rombauts S."/>
            <person name="Wilhelmsson P.K.I."/>
            <person name="Janitza P."/>
            <person name="Kern R."/>
            <person name="Heyl A."/>
            <person name="Rumpler F."/>
            <person name="Villalobos L.I.A.C."/>
            <person name="Clay J.M."/>
            <person name="Skokan R."/>
            <person name="Toyoda A."/>
            <person name="Suzuki Y."/>
            <person name="Kagoshima H."/>
            <person name="Schijlen E."/>
            <person name="Tajeshwar N."/>
            <person name="Catarino B."/>
            <person name="Hetherington A.J."/>
            <person name="Saltykova A."/>
            <person name="Bonnot C."/>
            <person name="Breuninger H."/>
            <person name="Symeonidi A."/>
            <person name="Radhakrishnan G.V."/>
            <person name="Van Nieuwerburgh F."/>
            <person name="Deforce D."/>
            <person name="Chang C."/>
            <person name="Karol K.G."/>
            <person name="Hedrich R."/>
            <person name="Ulvskov P."/>
            <person name="Glockner G."/>
            <person name="Delwiche C.F."/>
            <person name="Petrasek J."/>
            <person name="Van de Peer Y."/>
            <person name="Friml J."/>
            <person name="Beilby M."/>
            <person name="Dolan L."/>
            <person name="Kohara Y."/>
            <person name="Sugano S."/>
            <person name="Fujiyama A."/>
            <person name="Delaux P.-M."/>
            <person name="Quint M."/>
            <person name="TheiBen G."/>
            <person name="Hagemann M."/>
            <person name="Harholt J."/>
            <person name="Dunand C."/>
            <person name="Zachgo S."/>
            <person name="Langdale J."/>
            <person name="Maumus F."/>
            <person name="Straeten D.V.D."/>
            <person name="Gould S.B."/>
            <person name="Rensing S.A."/>
        </authorList>
    </citation>
    <scope>NUCLEOTIDE SEQUENCE [LARGE SCALE GENOMIC DNA]</scope>
    <source>
        <strain evidence="2 3">S276</strain>
    </source>
</reference>
<feature type="domain" description="AtTam37 zinc finger" evidence="1">
    <location>
        <begin position="57"/>
        <end position="144"/>
    </location>
</feature>
<dbReference type="Proteomes" id="UP000265515">
    <property type="component" value="Unassembled WGS sequence"/>
</dbReference>
<evidence type="ECO:0000313" key="2">
    <source>
        <dbReference type="EMBL" id="GBG88934.1"/>
    </source>
</evidence>
<dbReference type="EMBL" id="BFEA01000704">
    <property type="protein sequence ID" value="GBG88934.1"/>
    <property type="molecule type" value="Genomic_DNA"/>
</dbReference>
<name>A0A388M2Z5_CHABU</name>
<sequence length="352" mass="39517">MSSPSPSPSTSSSSVSVYDFPLRDRHRREGGLDAWKTQLQLVGMNERIVSSASLLAKCPACQGNGYVAVWPKNPAQAFHKVYRDNEASTASQQEYGLEFEQLPPEVEAPLSAPTVSCRQCGGMGVTKCNKCKGNAIRLVPNFNQLFKLPHKSKTFLKTMRSPLREVEKAQGGKVTKEEFLQHVFGEALFKDAGEDPSLRLLEDWDRNEVAVSVVKNRPEALRTMHAVWQLPDLRDRAVGDGLIGDNRQKRHVADSVAQIEAAVSQMEPPANMEQKQQVLKFLESVKSTIPAKKWKQADVDHVGQALAERQRQLWEDQWRKQQAKELMKQKISEWEQREEGAYDLQAGLLGGK</sequence>
<keyword evidence="3" id="KW-1185">Reference proteome</keyword>